<dbReference type="EMBL" id="PKMF04000115">
    <property type="protein sequence ID" value="KAK7849314.1"/>
    <property type="molecule type" value="Genomic_DNA"/>
</dbReference>
<organism evidence="2 3">
    <name type="scientific">Quercus suber</name>
    <name type="common">Cork oak</name>
    <dbReference type="NCBI Taxonomy" id="58331"/>
    <lineage>
        <taxon>Eukaryota</taxon>
        <taxon>Viridiplantae</taxon>
        <taxon>Streptophyta</taxon>
        <taxon>Embryophyta</taxon>
        <taxon>Tracheophyta</taxon>
        <taxon>Spermatophyta</taxon>
        <taxon>Magnoliopsida</taxon>
        <taxon>eudicotyledons</taxon>
        <taxon>Gunneridae</taxon>
        <taxon>Pentapetalae</taxon>
        <taxon>rosids</taxon>
        <taxon>fabids</taxon>
        <taxon>Fagales</taxon>
        <taxon>Fagaceae</taxon>
        <taxon>Quercus</taxon>
    </lineage>
</organism>
<accession>A0AAW0LEL6</accession>
<protein>
    <submittedName>
        <fullName evidence="2">Uncharacterized protein</fullName>
    </submittedName>
</protein>
<proteinExistence type="predicted"/>
<reference evidence="2 3" key="1">
    <citation type="journal article" date="2018" name="Sci. Data">
        <title>The draft genome sequence of cork oak.</title>
        <authorList>
            <person name="Ramos A.M."/>
            <person name="Usie A."/>
            <person name="Barbosa P."/>
            <person name="Barros P.M."/>
            <person name="Capote T."/>
            <person name="Chaves I."/>
            <person name="Simoes F."/>
            <person name="Abreu I."/>
            <person name="Carrasquinho I."/>
            <person name="Faro C."/>
            <person name="Guimaraes J.B."/>
            <person name="Mendonca D."/>
            <person name="Nobrega F."/>
            <person name="Rodrigues L."/>
            <person name="Saibo N.J.M."/>
            <person name="Varela M.C."/>
            <person name="Egas C."/>
            <person name="Matos J."/>
            <person name="Miguel C.M."/>
            <person name="Oliveira M.M."/>
            <person name="Ricardo C.P."/>
            <person name="Goncalves S."/>
        </authorList>
    </citation>
    <scope>NUCLEOTIDE SEQUENCE [LARGE SCALE GENOMIC DNA]</scope>
    <source>
        <strain evidence="3">cv. HL8</strain>
    </source>
</reference>
<evidence type="ECO:0000313" key="3">
    <source>
        <dbReference type="Proteomes" id="UP000237347"/>
    </source>
</evidence>
<name>A0AAW0LEL6_QUESU</name>
<dbReference type="Proteomes" id="UP000237347">
    <property type="component" value="Unassembled WGS sequence"/>
</dbReference>
<keyword evidence="1" id="KW-1133">Transmembrane helix</keyword>
<dbReference type="AlphaFoldDB" id="A0AAW0LEL6"/>
<feature type="transmembrane region" description="Helical" evidence="1">
    <location>
        <begin position="6"/>
        <end position="31"/>
    </location>
</feature>
<sequence>MPGRPLGHMGCSLCHWCFGVWYLLSFSAALIKMFSPFGKIVVEDFLRHTRGPKRAFPNSHH</sequence>
<evidence type="ECO:0000313" key="2">
    <source>
        <dbReference type="EMBL" id="KAK7849314.1"/>
    </source>
</evidence>
<keyword evidence="1" id="KW-0472">Membrane</keyword>
<keyword evidence="3" id="KW-1185">Reference proteome</keyword>
<keyword evidence="1" id="KW-0812">Transmembrane</keyword>
<gene>
    <name evidence="2" type="ORF">CFP56_003156</name>
</gene>
<comment type="caution">
    <text evidence="2">The sequence shown here is derived from an EMBL/GenBank/DDBJ whole genome shotgun (WGS) entry which is preliminary data.</text>
</comment>
<evidence type="ECO:0000256" key="1">
    <source>
        <dbReference type="SAM" id="Phobius"/>
    </source>
</evidence>